<organism evidence="1 2">
    <name type="scientific">Thalictrum thalictroides</name>
    <name type="common">Rue-anemone</name>
    <name type="synonym">Anemone thalictroides</name>
    <dbReference type="NCBI Taxonomy" id="46969"/>
    <lineage>
        <taxon>Eukaryota</taxon>
        <taxon>Viridiplantae</taxon>
        <taxon>Streptophyta</taxon>
        <taxon>Embryophyta</taxon>
        <taxon>Tracheophyta</taxon>
        <taxon>Spermatophyta</taxon>
        <taxon>Magnoliopsida</taxon>
        <taxon>Ranunculales</taxon>
        <taxon>Ranunculaceae</taxon>
        <taxon>Thalictroideae</taxon>
        <taxon>Thalictrum</taxon>
    </lineage>
</organism>
<gene>
    <name evidence="1" type="ORF">FRX31_015545</name>
</gene>
<accession>A0A7J6WDC2</accession>
<evidence type="ECO:0000313" key="1">
    <source>
        <dbReference type="EMBL" id="KAF5194868.1"/>
    </source>
</evidence>
<comment type="caution">
    <text evidence="1">The sequence shown here is derived from an EMBL/GenBank/DDBJ whole genome shotgun (WGS) entry which is preliminary data.</text>
</comment>
<dbReference type="Proteomes" id="UP000554482">
    <property type="component" value="Unassembled WGS sequence"/>
</dbReference>
<dbReference type="EMBL" id="JABWDY010018172">
    <property type="protein sequence ID" value="KAF5194868.1"/>
    <property type="molecule type" value="Genomic_DNA"/>
</dbReference>
<reference evidence="1 2" key="1">
    <citation type="submission" date="2020-06" db="EMBL/GenBank/DDBJ databases">
        <title>Transcriptomic and genomic resources for Thalictrum thalictroides and T. hernandezii: Facilitating candidate gene discovery in an emerging model plant lineage.</title>
        <authorList>
            <person name="Arias T."/>
            <person name="Riano-Pachon D.M."/>
            <person name="Di Stilio V.S."/>
        </authorList>
    </citation>
    <scope>NUCLEOTIDE SEQUENCE [LARGE SCALE GENOMIC DNA]</scope>
    <source>
        <strain evidence="2">cv. WT478/WT964</strain>
        <tissue evidence="1">Leaves</tissue>
    </source>
</reference>
<dbReference type="AlphaFoldDB" id="A0A7J6WDC2"/>
<keyword evidence="2" id="KW-1185">Reference proteome</keyword>
<proteinExistence type="predicted"/>
<sequence length="124" mass="14231">MGKRKRDSISTDLVLQICFGDCPLGTRRIIQRLNRQKRMDVLRDRRASTGIAITPSQSNPIRMQTSQARTQYRRIQSNPYPVAVRARRALFQDPVLIGPSTSRGIEINERDMFPLCGSGDYYFI</sequence>
<protein>
    <submittedName>
        <fullName evidence="1">Uncharacterized protein</fullName>
    </submittedName>
</protein>
<evidence type="ECO:0000313" key="2">
    <source>
        <dbReference type="Proteomes" id="UP000554482"/>
    </source>
</evidence>
<name>A0A7J6WDC2_THATH</name>